<evidence type="ECO:0000256" key="4">
    <source>
        <dbReference type="ARBA" id="ARBA00022989"/>
    </source>
</evidence>
<dbReference type="PANTHER" id="PTHR17920">
    <property type="entry name" value="TRANSMEMBRANE AND COILED-COIL DOMAIN-CONTAINING PROTEIN 4 TMCO4"/>
    <property type="match status" value="1"/>
</dbReference>
<evidence type="ECO:0000256" key="3">
    <source>
        <dbReference type="ARBA" id="ARBA00022692"/>
    </source>
</evidence>
<comment type="similarity">
    <text evidence="2">Belongs to the TMCO4 family.</text>
</comment>
<dbReference type="EMBL" id="JAGTXO010000006">
    <property type="protein sequence ID" value="KAG8467282.1"/>
    <property type="molecule type" value="Genomic_DNA"/>
</dbReference>
<reference evidence="7" key="1">
    <citation type="submission" date="2021-05" db="EMBL/GenBank/DDBJ databases">
        <title>The genome of the haptophyte Pavlova lutheri (Diacronema luteri, Pavlovales) - a model for lipid biosynthesis in eukaryotic algae.</title>
        <authorList>
            <person name="Hulatt C.J."/>
            <person name="Posewitz M.C."/>
        </authorList>
    </citation>
    <scope>NUCLEOTIDE SEQUENCE</scope>
    <source>
        <strain evidence="7">NIVA-4/92</strain>
    </source>
</reference>
<evidence type="ECO:0000313" key="8">
    <source>
        <dbReference type="Proteomes" id="UP000751190"/>
    </source>
</evidence>
<keyword evidence="4" id="KW-1133">Transmembrane helix</keyword>
<evidence type="ECO:0000256" key="2">
    <source>
        <dbReference type="ARBA" id="ARBA00009824"/>
    </source>
</evidence>
<feature type="compositionally biased region" description="Basic residues" evidence="6">
    <location>
        <begin position="318"/>
        <end position="331"/>
    </location>
</feature>
<evidence type="ECO:0008006" key="9">
    <source>
        <dbReference type="Google" id="ProtNLM"/>
    </source>
</evidence>
<comment type="caution">
    <text evidence="7">The sequence shown here is derived from an EMBL/GenBank/DDBJ whole genome shotgun (WGS) entry which is preliminary data.</text>
</comment>
<name>A0A8J5XRX2_DIALT</name>
<dbReference type="Pfam" id="PF05277">
    <property type="entry name" value="DUF726"/>
    <property type="match status" value="1"/>
</dbReference>
<dbReference type="Proteomes" id="UP000751190">
    <property type="component" value="Unassembled WGS sequence"/>
</dbReference>
<dbReference type="AlphaFoldDB" id="A0A8J5XRX2"/>
<feature type="compositionally biased region" description="Basic and acidic residues" evidence="6">
    <location>
        <begin position="346"/>
        <end position="364"/>
    </location>
</feature>
<dbReference type="GO" id="GO:0016020">
    <property type="term" value="C:membrane"/>
    <property type="evidence" value="ECO:0007669"/>
    <property type="project" value="UniProtKB-SubCell"/>
</dbReference>
<evidence type="ECO:0000256" key="6">
    <source>
        <dbReference type="SAM" id="MobiDB-lite"/>
    </source>
</evidence>
<accession>A0A8J5XRX2</accession>
<dbReference type="InterPro" id="IPR029058">
    <property type="entry name" value="AB_hydrolase_fold"/>
</dbReference>
<dbReference type="OrthoDB" id="277931at2759"/>
<dbReference type="PANTHER" id="PTHR17920:SF3">
    <property type="entry name" value="TRANSMEMBRANE AND COILED-COIL DOMAIN-CONTAINING PROTEIN 4"/>
    <property type="match status" value="1"/>
</dbReference>
<proteinExistence type="inferred from homology"/>
<dbReference type="InterPro" id="IPR007941">
    <property type="entry name" value="DUF726"/>
</dbReference>
<protein>
    <recommendedName>
        <fullName evidence="9">DUF726 domain-containing protein</fullName>
    </recommendedName>
</protein>
<keyword evidence="5" id="KW-0472">Membrane</keyword>
<feature type="compositionally biased region" description="Low complexity" evidence="6">
    <location>
        <begin position="333"/>
        <end position="345"/>
    </location>
</feature>
<keyword evidence="3" id="KW-0812">Transmembrane</keyword>
<evidence type="ECO:0000256" key="5">
    <source>
        <dbReference type="ARBA" id="ARBA00023136"/>
    </source>
</evidence>
<organism evidence="7 8">
    <name type="scientific">Diacronema lutheri</name>
    <name type="common">Unicellular marine alga</name>
    <name type="synonym">Monochrysis lutheri</name>
    <dbReference type="NCBI Taxonomy" id="2081491"/>
    <lineage>
        <taxon>Eukaryota</taxon>
        <taxon>Haptista</taxon>
        <taxon>Haptophyta</taxon>
        <taxon>Pavlovophyceae</taxon>
        <taxon>Pavlovales</taxon>
        <taxon>Pavlovaceae</taxon>
        <taxon>Diacronema</taxon>
    </lineage>
</organism>
<gene>
    <name evidence="7" type="ORF">KFE25_000598</name>
</gene>
<feature type="region of interest" description="Disordered" evidence="6">
    <location>
        <begin position="458"/>
        <end position="574"/>
    </location>
</feature>
<dbReference type="SUPFAM" id="SSF53474">
    <property type="entry name" value="alpha/beta-Hydrolases"/>
    <property type="match status" value="1"/>
</dbReference>
<keyword evidence="8" id="KW-1185">Reference proteome</keyword>
<sequence>MSVARVSAAAAAVAARAACADGAEVGVVDALWNEAVELVVALQSALEAGVRQPRLGLRQHLFHALLAHAQAGGASGAFAESARAASEVAQADYAALLELRARGAYSALPERPAYLLQTWLRVALSSGALLPCLGEFFAARATARSVYDDSAAPETRAMLLLALEPCRRLRWRARGRQPPFPPLPEREWLPAAGVLIERAAHEQAAAAEREQHRSLVLRVSATASILAASIRPGRAHDGAAGRAAAEGAGCGGSERGAGAARHKFASDAPPSGGGGADAGWHAPLSAHWPDNFEWAPDCQPAHTGVRTVGAQPADAARRARRAPAAGRRRAVRGVEAAAAAPAATERTARDDRLDAKSEPAEPSERAAPPEPAEPPERAESPERVGPPPPAEPELRSESRFVRITGTLPPSHDGSGRGALAPGVVGRGALAPGVVGPAHARAWASWDDVGAPLLAADAPAPAEWGSDSEPEPHAPPAADPLQALGDARSLSASIPPGDARSLSASIPPGDARSLSASISPGDARSLSASISPGDARSLSASIPPGDARSLSASISPGDARSLSASIPPGDARSLSASISPGDGAACRAALAADCAEASDGRCRASARALAPSKPAAFAAAACAPLGQTVTSPRPHDGDERAAAAAPVGYLSPTELTPAHALVVCELLAALATRAPRATESDDDGGWARALLRAACDALGLRSRTARAAVLARAAPAPGALPLADTPTLTDSLALARRSFEAGGRAARAAIVRPLLALLASGAADARTLLVLRAAASTLGVHWEIAARAADEWARDGAARLCAARAAARPRCARADADADADAEGEGEGEGEGTLMVVRAHLGAAARLDSLSFAREGVRHFRLARMSDTIGAELVIGVSGFAPPHRAGADADAVGLGAPWRALALELGAHEVWALSWGGEGVGKISAALHGGGVRAVDGGGDARGVLGALGGALGVHGPALLPSTWTACAAQAKAAGRLLAEQLSRHALGRRPVTLVGFSLGGRVVFHTLECLADAGALDAVLDVALLGAAVTSKPERWERVRPAVAGRLVNGFSPNDSFLRAHHRLMHVASPPPAGSVPVRCASVENVDVGDALPDHRALASASAILLRRLGVPHT</sequence>
<evidence type="ECO:0000256" key="1">
    <source>
        <dbReference type="ARBA" id="ARBA00004141"/>
    </source>
</evidence>
<evidence type="ECO:0000313" key="7">
    <source>
        <dbReference type="EMBL" id="KAG8467282.1"/>
    </source>
</evidence>
<feature type="region of interest" description="Disordered" evidence="6">
    <location>
        <begin position="243"/>
        <end position="397"/>
    </location>
</feature>
<comment type="subcellular location">
    <subcellularLocation>
        <location evidence="1">Membrane</location>
        <topology evidence="1">Multi-pass membrane protein</topology>
    </subcellularLocation>
</comment>